<dbReference type="PANTHER" id="PTHR36833">
    <property type="entry name" value="SLR0610 PROTEIN-RELATED"/>
    <property type="match status" value="1"/>
</dbReference>
<evidence type="ECO:0000313" key="2">
    <source>
        <dbReference type="EMBL" id="OGG05831.1"/>
    </source>
</evidence>
<reference evidence="2 3" key="1">
    <citation type="journal article" date="2016" name="Nat. Commun.">
        <title>Thousands of microbial genomes shed light on interconnected biogeochemical processes in an aquifer system.</title>
        <authorList>
            <person name="Anantharaman K."/>
            <person name="Brown C.T."/>
            <person name="Hug L.A."/>
            <person name="Sharon I."/>
            <person name="Castelle C.J."/>
            <person name="Probst A.J."/>
            <person name="Thomas B.C."/>
            <person name="Singh A."/>
            <person name="Wilkins M.J."/>
            <person name="Karaoz U."/>
            <person name="Brodie E.L."/>
            <person name="Williams K.H."/>
            <person name="Hubbard S.S."/>
            <person name="Banfield J.F."/>
        </authorList>
    </citation>
    <scope>NUCLEOTIDE SEQUENCE [LARGE SCALE GENOMIC DNA]</scope>
</reference>
<keyword evidence="1" id="KW-0472">Membrane</keyword>
<dbReference type="PANTHER" id="PTHR36833:SF1">
    <property type="entry name" value="INTEGRAL MEMBRANE TRANSPORT PROTEIN"/>
    <property type="match status" value="1"/>
</dbReference>
<feature type="transmembrane region" description="Helical" evidence="1">
    <location>
        <begin position="192"/>
        <end position="213"/>
    </location>
</feature>
<dbReference type="InterPro" id="IPR010390">
    <property type="entry name" value="ABC-2_transporter-like"/>
</dbReference>
<dbReference type="STRING" id="1798377.A2872_03115"/>
<keyword evidence="1" id="KW-0812">Transmembrane</keyword>
<feature type="transmembrane region" description="Helical" evidence="1">
    <location>
        <begin position="140"/>
        <end position="160"/>
    </location>
</feature>
<dbReference type="EMBL" id="MFJG01000027">
    <property type="protein sequence ID" value="OGG05831.1"/>
    <property type="molecule type" value="Genomic_DNA"/>
</dbReference>
<gene>
    <name evidence="2" type="ORF">A2872_03115</name>
</gene>
<dbReference type="AlphaFoldDB" id="A0A1F5Z071"/>
<evidence type="ECO:0000313" key="3">
    <source>
        <dbReference type="Proteomes" id="UP000178681"/>
    </source>
</evidence>
<feature type="transmembrane region" description="Helical" evidence="1">
    <location>
        <begin position="26"/>
        <end position="47"/>
    </location>
</feature>
<feature type="transmembrane region" description="Helical" evidence="1">
    <location>
        <begin position="59"/>
        <end position="80"/>
    </location>
</feature>
<keyword evidence="1" id="KW-1133">Transmembrane helix</keyword>
<dbReference type="Proteomes" id="UP000178681">
    <property type="component" value="Unassembled WGS sequence"/>
</dbReference>
<dbReference type="Pfam" id="PF06182">
    <property type="entry name" value="ABC2_membrane_6"/>
    <property type="match status" value="1"/>
</dbReference>
<sequence>MAKYINLSFEIIKTNILTAMEYRTSFLIQVLGMIVNDTALIFVWVIFFKQFNQINGWTFADTAMLYAVTTINFGLVMAFFRGSFELARTIARGELDYFLALPKNVLWHVSISRSEISALGDTIFGIIIFFFAGDVTVEKAGLFVFYVLISTIILFSFTVITQSMAFWFGNFEEAAEQIFHSLIGFTLYPQTVFHGLLKIVMLTLIPAFFIATLPVQLIRNFDPVLTVVMLVYAASIFCIAVIIFTAGLRSYESGNLINVRI</sequence>
<feature type="transmembrane region" description="Helical" evidence="1">
    <location>
        <begin position="225"/>
        <end position="248"/>
    </location>
</feature>
<accession>A0A1F5Z071</accession>
<comment type="caution">
    <text evidence="2">The sequence shown here is derived from an EMBL/GenBank/DDBJ whole genome shotgun (WGS) entry which is preliminary data.</text>
</comment>
<protein>
    <recommendedName>
        <fullName evidence="4">ABC-2 type transporter domain-containing protein</fullName>
    </recommendedName>
</protein>
<organism evidence="2 3">
    <name type="scientific">Candidatus Gottesmanbacteria bacterium RIFCSPHIGHO2_01_FULL_42_12</name>
    <dbReference type="NCBI Taxonomy" id="1798377"/>
    <lineage>
        <taxon>Bacteria</taxon>
        <taxon>Candidatus Gottesmaniibacteriota</taxon>
    </lineage>
</organism>
<evidence type="ECO:0008006" key="4">
    <source>
        <dbReference type="Google" id="ProtNLM"/>
    </source>
</evidence>
<proteinExistence type="predicted"/>
<evidence type="ECO:0000256" key="1">
    <source>
        <dbReference type="SAM" id="Phobius"/>
    </source>
</evidence>
<name>A0A1F5Z071_9BACT</name>